<sequence>MYGHGDVYGYGTRVRVEGDGRVPRARGCRAGTSRRAAVPTPWLPALCSLIRRGGSRRRRCGAQASSVRTAPHHNSQPTPHIHSVPSTCAGMERTRTASAASASECALDSGGEVTHTSPTRPAHAGLATRRPERIRHSTQIVRTGCGGVREAGRGWGGGEEGGDGNEGGIVW</sequence>
<name>A0AAD6WYK0_9AGAR</name>
<dbReference type="EMBL" id="JARJCM010000115">
    <property type="protein sequence ID" value="KAJ7028161.1"/>
    <property type="molecule type" value="Genomic_DNA"/>
</dbReference>
<proteinExistence type="predicted"/>
<evidence type="ECO:0000313" key="3">
    <source>
        <dbReference type="Proteomes" id="UP001218188"/>
    </source>
</evidence>
<protein>
    <submittedName>
        <fullName evidence="2">Uncharacterized protein</fullName>
    </submittedName>
</protein>
<feature type="region of interest" description="Disordered" evidence="1">
    <location>
        <begin position="108"/>
        <end position="127"/>
    </location>
</feature>
<comment type="caution">
    <text evidence="2">The sequence shown here is derived from an EMBL/GenBank/DDBJ whole genome shotgun (WGS) entry which is preliminary data.</text>
</comment>
<accession>A0AAD6WYK0</accession>
<evidence type="ECO:0000313" key="2">
    <source>
        <dbReference type="EMBL" id="KAJ7028161.1"/>
    </source>
</evidence>
<keyword evidence="3" id="KW-1185">Reference proteome</keyword>
<organism evidence="2 3">
    <name type="scientific">Mycena alexandri</name>
    <dbReference type="NCBI Taxonomy" id="1745969"/>
    <lineage>
        <taxon>Eukaryota</taxon>
        <taxon>Fungi</taxon>
        <taxon>Dikarya</taxon>
        <taxon>Basidiomycota</taxon>
        <taxon>Agaricomycotina</taxon>
        <taxon>Agaricomycetes</taxon>
        <taxon>Agaricomycetidae</taxon>
        <taxon>Agaricales</taxon>
        <taxon>Marasmiineae</taxon>
        <taxon>Mycenaceae</taxon>
        <taxon>Mycena</taxon>
    </lineage>
</organism>
<gene>
    <name evidence="2" type="ORF">C8F04DRAFT_1188846</name>
</gene>
<dbReference type="Proteomes" id="UP001218188">
    <property type="component" value="Unassembled WGS sequence"/>
</dbReference>
<reference evidence="2" key="1">
    <citation type="submission" date="2023-03" db="EMBL/GenBank/DDBJ databases">
        <title>Massive genome expansion in bonnet fungi (Mycena s.s.) driven by repeated elements and novel gene families across ecological guilds.</title>
        <authorList>
            <consortium name="Lawrence Berkeley National Laboratory"/>
            <person name="Harder C.B."/>
            <person name="Miyauchi S."/>
            <person name="Viragh M."/>
            <person name="Kuo A."/>
            <person name="Thoen E."/>
            <person name="Andreopoulos B."/>
            <person name="Lu D."/>
            <person name="Skrede I."/>
            <person name="Drula E."/>
            <person name="Henrissat B."/>
            <person name="Morin E."/>
            <person name="Kohler A."/>
            <person name="Barry K."/>
            <person name="LaButti K."/>
            <person name="Morin E."/>
            <person name="Salamov A."/>
            <person name="Lipzen A."/>
            <person name="Mereny Z."/>
            <person name="Hegedus B."/>
            <person name="Baldrian P."/>
            <person name="Stursova M."/>
            <person name="Weitz H."/>
            <person name="Taylor A."/>
            <person name="Grigoriev I.V."/>
            <person name="Nagy L.G."/>
            <person name="Martin F."/>
            <person name="Kauserud H."/>
        </authorList>
    </citation>
    <scope>NUCLEOTIDE SEQUENCE</scope>
    <source>
        <strain evidence="2">CBHHK200</strain>
    </source>
</reference>
<dbReference type="AlphaFoldDB" id="A0AAD6WYK0"/>
<feature type="region of interest" description="Disordered" evidence="1">
    <location>
        <begin position="147"/>
        <end position="171"/>
    </location>
</feature>
<evidence type="ECO:0000256" key="1">
    <source>
        <dbReference type="SAM" id="MobiDB-lite"/>
    </source>
</evidence>